<proteinExistence type="predicted"/>
<keyword evidence="2" id="KW-1185">Reference proteome</keyword>
<evidence type="ECO:0000313" key="2">
    <source>
        <dbReference type="Proteomes" id="UP000823775"/>
    </source>
</evidence>
<reference evidence="1 2" key="1">
    <citation type="journal article" date="2021" name="BMC Genomics">
        <title>Datura genome reveals duplications of psychoactive alkaloid biosynthetic genes and high mutation rate following tissue culture.</title>
        <authorList>
            <person name="Rajewski A."/>
            <person name="Carter-House D."/>
            <person name="Stajich J."/>
            <person name="Litt A."/>
        </authorList>
    </citation>
    <scope>NUCLEOTIDE SEQUENCE [LARGE SCALE GENOMIC DNA]</scope>
    <source>
        <strain evidence="1">AR-01</strain>
    </source>
</reference>
<gene>
    <name evidence="1" type="ORF">HAX54_032959</name>
</gene>
<evidence type="ECO:0000313" key="1">
    <source>
        <dbReference type="EMBL" id="MCD9644604.1"/>
    </source>
</evidence>
<comment type="caution">
    <text evidence="1">The sequence shown here is derived from an EMBL/GenBank/DDBJ whole genome shotgun (WGS) entry which is preliminary data.</text>
</comment>
<sequence length="176" mass="20072">MANSLETQNLFEVTDAMPRLGVMGTPPAVAIQEGSSKKVTRSALQESHLVQEILMEQLTTKEQDSTTLGTNRFLDLLHASTTDPAGEPVEEKIWTEFFTDNQLAAKVTVNDPYFSDHEMLSLHMGDKQRRFPKPFKFLNHLCHHKEFLAAVQRVWDRLVQGSSMTKVWQELKLMKT</sequence>
<name>A0ABS8VEV6_DATST</name>
<dbReference type="EMBL" id="JACEIK010004204">
    <property type="protein sequence ID" value="MCD9644604.1"/>
    <property type="molecule type" value="Genomic_DNA"/>
</dbReference>
<organism evidence="1 2">
    <name type="scientific">Datura stramonium</name>
    <name type="common">Jimsonweed</name>
    <name type="synonym">Common thornapple</name>
    <dbReference type="NCBI Taxonomy" id="4076"/>
    <lineage>
        <taxon>Eukaryota</taxon>
        <taxon>Viridiplantae</taxon>
        <taxon>Streptophyta</taxon>
        <taxon>Embryophyta</taxon>
        <taxon>Tracheophyta</taxon>
        <taxon>Spermatophyta</taxon>
        <taxon>Magnoliopsida</taxon>
        <taxon>eudicotyledons</taxon>
        <taxon>Gunneridae</taxon>
        <taxon>Pentapetalae</taxon>
        <taxon>asterids</taxon>
        <taxon>lamiids</taxon>
        <taxon>Solanales</taxon>
        <taxon>Solanaceae</taxon>
        <taxon>Solanoideae</taxon>
        <taxon>Datureae</taxon>
        <taxon>Datura</taxon>
    </lineage>
</organism>
<protein>
    <submittedName>
        <fullName evidence="1">Uncharacterized protein</fullName>
    </submittedName>
</protein>
<dbReference type="Proteomes" id="UP000823775">
    <property type="component" value="Unassembled WGS sequence"/>
</dbReference>
<accession>A0ABS8VEV6</accession>